<name>A0A8J3CFP0_9PSEU</name>
<reference evidence="3" key="1">
    <citation type="journal article" date="2014" name="Int. J. Syst. Evol. Microbiol.">
        <title>Complete genome sequence of Corynebacterium casei LMG S-19264T (=DSM 44701T), isolated from a smear-ripened cheese.</title>
        <authorList>
            <consortium name="US DOE Joint Genome Institute (JGI-PGF)"/>
            <person name="Walter F."/>
            <person name="Albersmeier A."/>
            <person name="Kalinowski J."/>
            <person name="Ruckert C."/>
        </authorList>
    </citation>
    <scope>NUCLEOTIDE SEQUENCE</scope>
    <source>
        <strain evidence="3">CGMCC 4.5737</strain>
    </source>
</reference>
<dbReference type="Pfam" id="PF00403">
    <property type="entry name" value="HMA"/>
    <property type="match status" value="1"/>
</dbReference>
<dbReference type="PROSITE" id="PS50846">
    <property type="entry name" value="HMA_2"/>
    <property type="match status" value="1"/>
</dbReference>
<evidence type="ECO:0000259" key="2">
    <source>
        <dbReference type="PROSITE" id="PS50846"/>
    </source>
</evidence>
<dbReference type="Gene3D" id="3.30.70.100">
    <property type="match status" value="1"/>
</dbReference>
<reference evidence="3" key="2">
    <citation type="submission" date="2020-09" db="EMBL/GenBank/DDBJ databases">
        <authorList>
            <person name="Sun Q."/>
            <person name="Zhou Y."/>
        </authorList>
    </citation>
    <scope>NUCLEOTIDE SEQUENCE</scope>
    <source>
        <strain evidence="3">CGMCC 4.5737</strain>
    </source>
</reference>
<dbReference type="PRINTS" id="PR00944">
    <property type="entry name" value="CUEXPORT"/>
</dbReference>
<feature type="domain" description="HMA" evidence="2">
    <location>
        <begin position="2"/>
        <end position="67"/>
    </location>
</feature>
<accession>A0A8J3CFP0</accession>
<dbReference type="SUPFAM" id="SSF55008">
    <property type="entry name" value="HMA, heavy metal-associated domain"/>
    <property type="match status" value="1"/>
</dbReference>
<protein>
    <submittedName>
        <fullName evidence="3">Metal-binding protein</fullName>
    </submittedName>
</protein>
<evidence type="ECO:0000313" key="3">
    <source>
        <dbReference type="EMBL" id="GGM60567.1"/>
    </source>
</evidence>
<dbReference type="GO" id="GO:0006825">
    <property type="term" value="P:copper ion transport"/>
    <property type="evidence" value="ECO:0007669"/>
    <property type="project" value="InterPro"/>
</dbReference>
<comment type="caution">
    <text evidence="3">The sequence shown here is derived from an EMBL/GenBank/DDBJ whole genome shotgun (WGS) entry which is preliminary data.</text>
</comment>
<proteinExistence type="predicted"/>
<dbReference type="RefSeq" id="WP_189058872.1">
    <property type="nucleotide sequence ID" value="NZ_BMMK01000015.1"/>
</dbReference>
<dbReference type="InterPro" id="IPR017969">
    <property type="entry name" value="Heavy-metal-associated_CS"/>
</dbReference>
<dbReference type="Proteomes" id="UP000637578">
    <property type="component" value="Unassembled WGS sequence"/>
</dbReference>
<dbReference type="AlphaFoldDB" id="A0A8J3CFP0"/>
<dbReference type="InterPro" id="IPR000428">
    <property type="entry name" value="Cu-bd"/>
</dbReference>
<dbReference type="InterPro" id="IPR036163">
    <property type="entry name" value="HMA_dom_sf"/>
</dbReference>
<dbReference type="CDD" id="cd00371">
    <property type="entry name" value="HMA"/>
    <property type="match status" value="1"/>
</dbReference>
<dbReference type="InterPro" id="IPR006121">
    <property type="entry name" value="HMA_dom"/>
</dbReference>
<evidence type="ECO:0000256" key="1">
    <source>
        <dbReference type="ARBA" id="ARBA00022723"/>
    </source>
</evidence>
<keyword evidence="4" id="KW-1185">Reference proteome</keyword>
<gene>
    <name evidence="3" type="ORF">GCM10012275_34560</name>
</gene>
<keyword evidence="1" id="KW-0479">Metal-binding</keyword>
<sequence length="69" mass="7193">MPETIYTVSGMTCGHCANAVTREISRIEGVHKVDVDVASGRVVVATVADLSSQDVRAAVTEAGYDLVGN</sequence>
<dbReference type="PROSITE" id="PS01047">
    <property type="entry name" value="HMA_1"/>
    <property type="match status" value="1"/>
</dbReference>
<organism evidence="3 4">
    <name type="scientific">Longimycelium tulufanense</name>
    <dbReference type="NCBI Taxonomy" id="907463"/>
    <lineage>
        <taxon>Bacteria</taxon>
        <taxon>Bacillati</taxon>
        <taxon>Actinomycetota</taxon>
        <taxon>Actinomycetes</taxon>
        <taxon>Pseudonocardiales</taxon>
        <taxon>Pseudonocardiaceae</taxon>
        <taxon>Longimycelium</taxon>
    </lineage>
</organism>
<evidence type="ECO:0000313" key="4">
    <source>
        <dbReference type="Proteomes" id="UP000637578"/>
    </source>
</evidence>
<dbReference type="GO" id="GO:0005507">
    <property type="term" value="F:copper ion binding"/>
    <property type="evidence" value="ECO:0007669"/>
    <property type="project" value="InterPro"/>
</dbReference>
<dbReference type="EMBL" id="BMMK01000015">
    <property type="protein sequence ID" value="GGM60567.1"/>
    <property type="molecule type" value="Genomic_DNA"/>
</dbReference>